<dbReference type="Pfam" id="PF13411">
    <property type="entry name" value="MerR_1"/>
    <property type="match status" value="1"/>
</dbReference>
<dbReference type="InterPro" id="IPR011256">
    <property type="entry name" value="Reg_factor_effector_dom_sf"/>
</dbReference>
<name>A0A1Q6R5X0_9FIRM</name>
<protein>
    <recommendedName>
        <fullName evidence="5">HTH merR-type domain-containing protein</fullName>
    </recommendedName>
</protein>
<comment type="caution">
    <text evidence="6">The sequence shown here is derived from an EMBL/GenBank/DDBJ whole genome shotgun (WGS) entry which is preliminary data.</text>
</comment>
<sequence length="286" mass="33452">MINKDKRKYFTAGELAAIFNISKQSLLYYDKVNLLSPDFVSENGYRNYSIQQFLDLEIIVNLRALDISIANIKKYLENRSKEHFLQLLQEKTAECQAIIHNNQEICDTIERIKEDMHVKELNTCRHLTLSWQNDRLLRLTPLAESDDGKSRITKFARHGQRRAHHKGSLPNHAGWVLDQESFFKKHEFQRSQAYFSCVTSATKHRQSIKMTLPAGLYLEIIFSGTFCENAEKLSQRIERFLQTNDLKPVGNIYILPLENHWFSCDCEQYVNKIFLKVEDKDTTSLT</sequence>
<organism evidence="6 7">
    <name type="scientific">Phascolarctobacterium succinatutens</name>
    <dbReference type="NCBI Taxonomy" id="626940"/>
    <lineage>
        <taxon>Bacteria</taxon>
        <taxon>Bacillati</taxon>
        <taxon>Bacillota</taxon>
        <taxon>Negativicutes</taxon>
        <taxon>Acidaminococcales</taxon>
        <taxon>Acidaminococcaceae</taxon>
        <taxon>Phascolarctobacterium</taxon>
    </lineage>
</organism>
<dbReference type="AlphaFoldDB" id="A0A1Q6R5X0"/>
<evidence type="ECO:0000259" key="5">
    <source>
        <dbReference type="PROSITE" id="PS50937"/>
    </source>
</evidence>
<dbReference type="SUPFAM" id="SSF46955">
    <property type="entry name" value="Putative DNA-binding domain"/>
    <property type="match status" value="1"/>
</dbReference>
<dbReference type="GO" id="GO:0003700">
    <property type="term" value="F:DNA-binding transcription factor activity"/>
    <property type="evidence" value="ECO:0007669"/>
    <property type="project" value="InterPro"/>
</dbReference>
<dbReference type="STRING" id="626940.BHW43_05035"/>
<dbReference type="RefSeq" id="WP_303679745.1">
    <property type="nucleotide sequence ID" value="NZ_MNTG01000027.1"/>
</dbReference>
<dbReference type="SMART" id="SM00422">
    <property type="entry name" value="HTH_MERR"/>
    <property type="match status" value="1"/>
</dbReference>
<dbReference type="GO" id="GO:0003677">
    <property type="term" value="F:DNA binding"/>
    <property type="evidence" value="ECO:0007669"/>
    <property type="project" value="UniProtKB-KW"/>
</dbReference>
<dbReference type="PANTHER" id="PTHR30204:SF69">
    <property type="entry name" value="MERR-FAMILY TRANSCRIPTIONAL REGULATOR"/>
    <property type="match status" value="1"/>
</dbReference>
<evidence type="ECO:0000313" key="6">
    <source>
        <dbReference type="EMBL" id="OLA37763.1"/>
    </source>
</evidence>
<accession>A0A1Q6R5X0</accession>
<evidence type="ECO:0000256" key="2">
    <source>
        <dbReference type="ARBA" id="ARBA00023015"/>
    </source>
</evidence>
<keyword evidence="3" id="KW-0238">DNA-binding</keyword>
<evidence type="ECO:0000313" key="7">
    <source>
        <dbReference type="Proteomes" id="UP000186777"/>
    </source>
</evidence>
<dbReference type="EMBL" id="MNTG01000027">
    <property type="protein sequence ID" value="OLA37763.1"/>
    <property type="molecule type" value="Genomic_DNA"/>
</dbReference>
<keyword evidence="4" id="KW-0804">Transcription</keyword>
<dbReference type="PANTHER" id="PTHR30204">
    <property type="entry name" value="REDOX-CYCLING DRUG-SENSING TRANSCRIPTIONAL ACTIVATOR SOXR"/>
    <property type="match status" value="1"/>
</dbReference>
<evidence type="ECO:0000256" key="4">
    <source>
        <dbReference type="ARBA" id="ARBA00023163"/>
    </source>
</evidence>
<dbReference type="InterPro" id="IPR009061">
    <property type="entry name" value="DNA-bd_dom_put_sf"/>
</dbReference>
<keyword evidence="1" id="KW-0678">Repressor</keyword>
<dbReference type="Gene3D" id="1.10.1660.10">
    <property type="match status" value="1"/>
</dbReference>
<gene>
    <name evidence="6" type="ORF">BHW43_05035</name>
</gene>
<dbReference type="PROSITE" id="PS50937">
    <property type="entry name" value="HTH_MERR_2"/>
    <property type="match status" value="1"/>
</dbReference>
<dbReference type="InterPro" id="IPR047057">
    <property type="entry name" value="MerR_fam"/>
</dbReference>
<evidence type="ECO:0000256" key="3">
    <source>
        <dbReference type="ARBA" id="ARBA00023125"/>
    </source>
</evidence>
<feature type="domain" description="HTH merR-type" evidence="5">
    <location>
        <begin position="9"/>
        <end position="78"/>
    </location>
</feature>
<dbReference type="SUPFAM" id="SSF55136">
    <property type="entry name" value="Probable bacterial effector-binding domain"/>
    <property type="match status" value="1"/>
</dbReference>
<dbReference type="InterPro" id="IPR000551">
    <property type="entry name" value="MerR-type_HTH_dom"/>
</dbReference>
<reference evidence="6 7" key="1">
    <citation type="journal article" date="2016" name="Nat. Biotechnol.">
        <title>Measurement of bacterial replication rates in microbial communities.</title>
        <authorList>
            <person name="Brown C.T."/>
            <person name="Olm M.R."/>
            <person name="Thomas B.C."/>
            <person name="Banfield J.F."/>
        </authorList>
    </citation>
    <scope>NUCLEOTIDE SEQUENCE [LARGE SCALE GENOMIC DNA]</scope>
    <source>
        <strain evidence="6">46_33</strain>
    </source>
</reference>
<dbReference type="Gene3D" id="3.20.80.10">
    <property type="entry name" value="Regulatory factor, effector binding domain"/>
    <property type="match status" value="1"/>
</dbReference>
<keyword evidence="2" id="KW-0805">Transcription regulation</keyword>
<proteinExistence type="predicted"/>
<dbReference type="Proteomes" id="UP000186777">
    <property type="component" value="Unassembled WGS sequence"/>
</dbReference>
<evidence type="ECO:0000256" key="1">
    <source>
        <dbReference type="ARBA" id="ARBA00022491"/>
    </source>
</evidence>